<protein>
    <recommendedName>
        <fullName evidence="4">Transposase</fullName>
    </recommendedName>
</protein>
<name>A0AAV2TH41_CALDB</name>
<dbReference type="EMBL" id="CAXLJL010000267">
    <property type="protein sequence ID" value="CAL5135419.1"/>
    <property type="molecule type" value="Genomic_DNA"/>
</dbReference>
<sequence length="659" mass="73274">MDSDHITPSDEVDSAIFLDSPPPLPCSERIVIGSSTGHSQCFPASKESAFVAVTFSNDTPVATDPSITTEQSTRLDKQDPTSPTSRSTDLLSNDLSEEPVSDVHPEVKTSPQVIKEPVPSVHGDVSSGDAAEVSDLHSSVQTELRTKEDFECMASAECSILLEKVNTADVAVQNLKPKEDQVFTSTAVGACAVTVSGEEFSRPKAEVAEDTSMDARGVNDKLVQIKPPVRSRAIQTHAPAKTKGLQIGSGLIEPRRKRRRVVRRSFALLSSSEDEGTIPAMGDEHQSGTSKRGVTHTDESSQLLSDSSKTPRSKGRRAKKKRVLDEDQVLDQISPQLIEACGTEPLALTVYDRVTQICTTLFQDVSEWLADGFPKCFEICSLITQPTKLVIWLAKRRLIANTTECPKCKVSMYLKSARIVRHFYKWTCKKCGRKLSIRRGSMFIKAGVSEANIILILYLWSVGYPMEFIGTEIETAFTSVRWYVWLALKSCASELRRNFEPLSGIVEVEWDSFMKSTATREALSLLCGIERSTEKCFAVRCPKNTDKQSLRQLLQRNIAPGSIIITRDLPIYNELNLRTLGYHHYVLDQAHDLALDDIVIDLHLIEGFVETIKSFIRKQGGPGIFCKEIFLAEVVIRRMWGTNLLPMVFYCISRAYDIS</sequence>
<evidence type="ECO:0008006" key="4">
    <source>
        <dbReference type="Google" id="ProtNLM"/>
    </source>
</evidence>
<feature type="compositionally biased region" description="Basic residues" evidence="1">
    <location>
        <begin position="311"/>
        <end position="322"/>
    </location>
</feature>
<feature type="region of interest" description="Disordered" evidence="1">
    <location>
        <begin position="57"/>
        <end position="134"/>
    </location>
</feature>
<comment type="caution">
    <text evidence="2">The sequence shown here is derived from an EMBL/GenBank/DDBJ whole genome shotgun (WGS) entry which is preliminary data.</text>
</comment>
<organism evidence="2 3">
    <name type="scientific">Calicophoron daubneyi</name>
    <name type="common">Rumen fluke</name>
    <name type="synonym">Paramphistomum daubneyi</name>
    <dbReference type="NCBI Taxonomy" id="300641"/>
    <lineage>
        <taxon>Eukaryota</taxon>
        <taxon>Metazoa</taxon>
        <taxon>Spiralia</taxon>
        <taxon>Lophotrochozoa</taxon>
        <taxon>Platyhelminthes</taxon>
        <taxon>Trematoda</taxon>
        <taxon>Digenea</taxon>
        <taxon>Plagiorchiida</taxon>
        <taxon>Pronocephalata</taxon>
        <taxon>Paramphistomoidea</taxon>
        <taxon>Paramphistomidae</taxon>
        <taxon>Calicophoron</taxon>
    </lineage>
</organism>
<feature type="compositionally biased region" description="Polar residues" evidence="1">
    <location>
        <begin position="300"/>
        <end position="310"/>
    </location>
</feature>
<dbReference type="Proteomes" id="UP001497525">
    <property type="component" value="Unassembled WGS sequence"/>
</dbReference>
<evidence type="ECO:0000256" key="1">
    <source>
        <dbReference type="SAM" id="MobiDB-lite"/>
    </source>
</evidence>
<reference evidence="2" key="1">
    <citation type="submission" date="2024-06" db="EMBL/GenBank/DDBJ databases">
        <authorList>
            <person name="Liu X."/>
            <person name="Lenzi L."/>
            <person name="Haldenby T S."/>
            <person name="Uol C."/>
        </authorList>
    </citation>
    <scope>NUCLEOTIDE SEQUENCE</scope>
</reference>
<evidence type="ECO:0000313" key="2">
    <source>
        <dbReference type="EMBL" id="CAL5135419.1"/>
    </source>
</evidence>
<proteinExistence type="predicted"/>
<accession>A0AAV2TH41</accession>
<evidence type="ECO:0000313" key="3">
    <source>
        <dbReference type="Proteomes" id="UP001497525"/>
    </source>
</evidence>
<feature type="region of interest" description="Disordered" evidence="1">
    <location>
        <begin position="1"/>
        <end position="25"/>
    </location>
</feature>
<feature type="region of interest" description="Disordered" evidence="1">
    <location>
        <begin position="273"/>
        <end position="323"/>
    </location>
</feature>
<dbReference type="AlphaFoldDB" id="A0AAV2TH41"/>
<feature type="compositionally biased region" description="Polar residues" evidence="1">
    <location>
        <begin position="80"/>
        <end position="94"/>
    </location>
</feature>
<gene>
    <name evidence="2" type="ORF">CDAUBV1_LOCUS9566</name>
</gene>
<feature type="compositionally biased region" description="Polar residues" evidence="1">
    <location>
        <begin position="57"/>
        <end position="72"/>
    </location>
</feature>